<protein>
    <submittedName>
        <fullName evidence="2">Maleylpyruvate isomerase family mycothiol-dependent enzyme</fullName>
    </submittedName>
</protein>
<accession>A0A6L7F377</accession>
<proteinExistence type="predicted"/>
<dbReference type="InterPro" id="IPR017517">
    <property type="entry name" value="Maleyloyr_isom"/>
</dbReference>
<sequence>MSETETASEIAEWRAAHERVCALVESVDPARLEQRVPACPDWTARDLLSHVVGLGADVLDGDEPDDHNDEWTQAQVDARRDRTAAELVAEWRGLADGLEGWMREHGTRPLNDVVIHEQDLRSALGAPGARDTEGLAIVRERRAVKFRDAAPDDSILLVGDTWSSGPADATTRVRASDFDLARALVSRRTADQLRAWTETGDVTPYLDAFAGLGPLPERPLPE</sequence>
<evidence type="ECO:0000313" key="3">
    <source>
        <dbReference type="Proteomes" id="UP000473325"/>
    </source>
</evidence>
<feature type="domain" description="Mycothiol-dependent maleylpyruvate isomerase metal-binding" evidence="1">
    <location>
        <begin position="13"/>
        <end position="105"/>
    </location>
</feature>
<dbReference type="InterPro" id="IPR034660">
    <property type="entry name" value="DinB/YfiT-like"/>
</dbReference>
<comment type="caution">
    <text evidence="2">The sequence shown here is derived from an EMBL/GenBank/DDBJ whole genome shotgun (WGS) entry which is preliminary data.</text>
</comment>
<dbReference type="Gene3D" id="1.20.120.450">
    <property type="entry name" value="dinb family like domain"/>
    <property type="match status" value="1"/>
</dbReference>
<dbReference type="Proteomes" id="UP000473325">
    <property type="component" value="Unassembled WGS sequence"/>
</dbReference>
<keyword evidence="2" id="KW-0413">Isomerase</keyword>
<reference evidence="2 3" key="1">
    <citation type="submission" date="2019-12" db="EMBL/GenBank/DDBJ databases">
        <authorList>
            <person name="Kun Z."/>
        </authorList>
    </citation>
    <scope>NUCLEOTIDE SEQUENCE [LARGE SCALE GENOMIC DNA]</scope>
    <source>
        <strain evidence="2 3">YIM 123512</strain>
    </source>
</reference>
<keyword evidence="2" id="KW-0670">Pyruvate</keyword>
<dbReference type="SUPFAM" id="SSF109854">
    <property type="entry name" value="DinB/YfiT-like putative metalloenzymes"/>
    <property type="match status" value="1"/>
</dbReference>
<dbReference type="Pfam" id="PF11716">
    <property type="entry name" value="MDMPI_N"/>
    <property type="match status" value="1"/>
</dbReference>
<dbReference type="GO" id="GO:0046872">
    <property type="term" value="F:metal ion binding"/>
    <property type="evidence" value="ECO:0007669"/>
    <property type="project" value="InterPro"/>
</dbReference>
<dbReference type="AlphaFoldDB" id="A0A6L7F377"/>
<evidence type="ECO:0000259" key="1">
    <source>
        <dbReference type="Pfam" id="PF11716"/>
    </source>
</evidence>
<evidence type="ECO:0000313" key="2">
    <source>
        <dbReference type="EMBL" id="MXG91324.1"/>
    </source>
</evidence>
<keyword evidence="3" id="KW-1185">Reference proteome</keyword>
<dbReference type="RefSeq" id="WP_160879265.1">
    <property type="nucleotide sequence ID" value="NZ_WUEK01000012.1"/>
</dbReference>
<gene>
    <name evidence="2" type="ORF">GRQ65_17385</name>
</gene>
<dbReference type="EMBL" id="WUEK01000012">
    <property type="protein sequence ID" value="MXG91324.1"/>
    <property type="molecule type" value="Genomic_DNA"/>
</dbReference>
<dbReference type="GO" id="GO:0016853">
    <property type="term" value="F:isomerase activity"/>
    <property type="evidence" value="ECO:0007669"/>
    <property type="project" value="UniProtKB-KW"/>
</dbReference>
<dbReference type="InterPro" id="IPR024344">
    <property type="entry name" value="MDMPI_metal-binding"/>
</dbReference>
<name>A0A6L7F377_9ACTN</name>
<dbReference type="NCBIfam" id="TIGR03083">
    <property type="entry name" value="maleylpyruvate isomerase family mycothiol-dependent enzyme"/>
    <property type="match status" value="1"/>
</dbReference>
<organism evidence="2 3">
    <name type="scientific">Nocardioides flavescens</name>
    <dbReference type="NCBI Taxonomy" id="2691959"/>
    <lineage>
        <taxon>Bacteria</taxon>
        <taxon>Bacillati</taxon>
        <taxon>Actinomycetota</taxon>
        <taxon>Actinomycetes</taxon>
        <taxon>Propionibacteriales</taxon>
        <taxon>Nocardioidaceae</taxon>
        <taxon>Nocardioides</taxon>
    </lineage>
</organism>